<dbReference type="GeneID" id="61067464"/>
<proteinExistence type="predicted"/>
<dbReference type="Proteomes" id="UP000322188">
    <property type="component" value="Unassembled WGS sequence"/>
</dbReference>
<dbReference type="RefSeq" id="WP_147561247.1">
    <property type="nucleotide sequence ID" value="NZ_SAYK01000008.1"/>
</dbReference>
<dbReference type="SUPFAM" id="SSF140731">
    <property type="entry name" value="PA2201 C-terminal domain-like"/>
    <property type="match status" value="1"/>
</dbReference>
<protein>
    <submittedName>
        <fullName evidence="3">DUF1911 domain-containing protein</fullName>
    </submittedName>
</protein>
<dbReference type="EMBL" id="SAYK01000008">
    <property type="protein sequence ID" value="TXJ59253.1"/>
    <property type="molecule type" value="Genomic_DNA"/>
</dbReference>
<dbReference type="InterPro" id="IPR028983">
    <property type="entry name" value="PA2201-like_C"/>
</dbReference>
<feature type="domain" description="PoNi N-terminal" evidence="1">
    <location>
        <begin position="37"/>
        <end position="91"/>
    </location>
</feature>
<sequence>MRDKLKDEKYFRNYLTKLQKEMSIVKYPGYLSTLFFKTIMAKYSIGENVASLMDDYNNMIDIFIKSFDKEMTSYDSILSALSLSVIFNIENIKKLEIIIKESEKYNDYIIQFLFNSKNYNDYNVKWEDMLPIKDIIEDCKNNNKKEAEKKMKSYLDNWYNNNEDAYWYETHKSKAKIYFGYWCLEAASLTYLLDLDDSEYLDNQYYPKDLVKYARENKTI</sequence>
<evidence type="ECO:0000259" key="2">
    <source>
        <dbReference type="Pfam" id="PF08929"/>
    </source>
</evidence>
<evidence type="ECO:0000313" key="3">
    <source>
        <dbReference type="EMBL" id="TXJ59253.1"/>
    </source>
</evidence>
<dbReference type="InterPro" id="IPR015024">
    <property type="entry name" value="PoNi_N"/>
</dbReference>
<dbReference type="InterPro" id="IPR015025">
    <property type="entry name" value="PoNi_C"/>
</dbReference>
<dbReference type="AlphaFoldDB" id="A0A5C8GB88"/>
<comment type="caution">
    <text evidence="3">The sequence shown here is derived from an EMBL/GenBank/DDBJ whole genome shotgun (WGS) entry which is preliminary data.</text>
</comment>
<name>A0A5C8GB88_9SPIR</name>
<gene>
    <name evidence="3" type="ORF">EPJ74_09030</name>
</gene>
<reference evidence="3 4" key="1">
    <citation type="journal article" date="1992" name="Lakartidningen">
        <title>[Penicillin V and not amoxicillin is the first choice preparation in acute otitis].</title>
        <authorList>
            <person name="Kamme C."/>
            <person name="Lundgren K."/>
            <person name="Prellner K."/>
        </authorList>
    </citation>
    <scope>NUCLEOTIDE SEQUENCE [LARGE SCALE GENOMIC DNA]</scope>
    <source>
        <strain evidence="3 4">PC2022III</strain>
    </source>
</reference>
<evidence type="ECO:0000313" key="4">
    <source>
        <dbReference type="Proteomes" id="UP000322188"/>
    </source>
</evidence>
<evidence type="ECO:0000259" key="1">
    <source>
        <dbReference type="Pfam" id="PF08928"/>
    </source>
</evidence>
<dbReference type="Gene3D" id="1.10.3920.10">
    <property type="entry name" value="PA2201 C-terminal domain-like"/>
    <property type="match status" value="1"/>
</dbReference>
<organism evidence="3 4">
    <name type="scientific">Brachyspira aalborgi</name>
    <dbReference type="NCBI Taxonomy" id="29522"/>
    <lineage>
        <taxon>Bacteria</taxon>
        <taxon>Pseudomonadati</taxon>
        <taxon>Spirochaetota</taxon>
        <taxon>Spirochaetia</taxon>
        <taxon>Brachyspirales</taxon>
        <taxon>Brachyspiraceae</taxon>
        <taxon>Brachyspira</taxon>
    </lineage>
</organism>
<dbReference type="Pfam" id="PF08928">
    <property type="entry name" value="PoNi_N"/>
    <property type="match status" value="1"/>
</dbReference>
<dbReference type="Pfam" id="PF08929">
    <property type="entry name" value="PoNi_C"/>
    <property type="match status" value="1"/>
</dbReference>
<accession>A0A5C8GB88</accession>
<feature type="domain" description="PoNi C-terminal" evidence="2">
    <location>
        <begin position="106"/>
        <end position="210"/>
    </location>
</feature>